<organism evidence="15 16">
    <name type="scientific">Cercospora zeae-maydis SCOH1-5</name>
    <dbReference type="NCBI Taxonomy" id="717836"/>
    <lineage>
        <taxon>Eukaryota</taxon>
        <taxon>Fungi</taxon>
        <taxon>Dikarya</taxon>
        <taxon>Ascomycota</taxon>
        <taxon>Pezizomycotina</taxon>
        <taxon>Dothideomycetes</taxon>
        <taxon>Dothideomycetidae</taxon>
        <taxon>Mycosphaerellales</taxon>
        <taxon>Mycosphaerellaceae</taxon>
        <taxon>Cercospora</taxon>
    </lineage>
</organism>
<evidence type="ECO:0000256" key="1">
    <source>
        <dbReference type="ARBA" id="ARBA00003747"/>
    </source>
</evidence>
<dbReference type="EMBL" id="ML992691">
    <property type="protein sequence ID" value="KAF2208848.1"/>
    <property type="molecule type" value="Genomic_DNA"/>
</dbReference>
<keyword evidence="7" id="KW-0547">Nucleotide-binding</keyword>
<keyword evidence="6" id="KW-0808">Transferase</keyword>
<evidence type="ECO:0000313" key="16">
    <source>
        <dbReference type="Proteomes" id="UP000799539"/>
    </source>
</evidence>
<dbReference type="GO" id="GO:0005524">
    <property type="term" value="F:ATP binding"/>
    <property type="evidence" value="ECO:0007669"/>
    <property type="project" value="UniProtKB-KW"/>
</dbReference>
<name>A0A6A6F309_9PEZI</name>
<dbReference type="InterPro" id="IPR011009">
    <property type="entry name" value="Kinase-like_dom_sf"/>
</dbReference>
<feature type="domain" description="Protein kinase" evidence="14">
    <location>
        <begin position="1"/>
        <end position="210"/>
    </location>
</feature>
<evidence type="ECO:0000256" key="3">
    <source>
        <dbReference type="ARBA" id="ARBA00012513"/>
    </source>
</evidence>
<evidence type="ECO:0000256" key="11">
    <source>
        <dbReference type="ARBA" id="ARBA00033194"/>
    </source>
</evidence>
<dbReference type="Proteomes" id="UP000799539">
    <property type="component" value="Unassembled WGS sequence"/>
</dbReference>
<dbReference type="Pfam" id="PF07714">
    <property type="entry name" value="PK_Tyr_Ser-Thr"/>
    <property type="match status" value="1"/>
</dbReference>
<dbReference type="SMART" id="SM00220">
    <property type="entry name" value="S_TKc"/>
    <property type="match status" value="1"/>
</dbReference>
<keyword evidence="9" id="KW-0067">ATP-binding</keyword>
<evidence type="ECO:0000256" key="6">
    <source>
        <dbReference type="ARBA" id="ARBA00022679"/>
    </source>
</evidence>
<dbReference type="PANTHER" id="PTHR44329">
    <property type="entry name" value="SERINE/THREONINE-PROTEIN KINASE TNNI3K-RELATED"/>
    <property type="match status" value="1"/>
</dbReference>
<reference evidence="15" key="1">
    <citation type="journal article" date="2020" name="Stud. Mycol.">
        <title>101 Dothideomycetes genomes: a test case for predicting lifestyles and emergence of pathogens.</title>
        <authorList>
            <person name="Haridas S."/>
            <person name="Albert R."/>
            <person name="Binder M."/>
            <person name="Bloem J."/>
            <person name="Labutti K."/>
            <person name="Salamov A."/>
            <person name="Andreopoulos B."/>
            <person name="Baker S."/>
            <person name="Barry K."/>
            <person name="Bills G."/>
            <person name="Bluhm B."/>
            <person name="Cannon C."/>
            <person name="Castanera R."/>
            <person name="Culley D."/>
            <person name="Daum C."/>
            <person name="Ezra D."/>
            <person name="Gonzalez J."/>
            <person name="Henrissat B."/>
            <person name="Kuo A."/>
            <person name="Liang C."/>
            <person name="Lipzen A."/>
            <person name="Lutzoni F."/>
            <person name="Magnuson J."/>
            <person name="Mondo S."/>
            <person name="Nolan M."/>
            <person name="Ohm R."/>
            <person name="Pangilinan J."/>
            <person name="Park H.-J."/>
            <person name="Ramirez L."/>
            <person name="Alfaro M."/>
            <person name="Sun H."/>
            <person name="Tritt A."/>
            <person name="Yoshinaga Y."/>
            <person name="Zwiers L.-H."/>
            <person name="Turgeon B."/>
            <person name="Goodwin S."/>
            <person name="Spatafora J."/>
            <person name="Crous P."/>
            <person name="Grigoriev I."/>
        </authorList>
    </citation>
    <scope>NUCLEOTIDE SEQUENCE</scope>
    <source>
        <strain evidence="15">SCOH1-5</strain>
    </source>
</reference>
<evidence type="ECO:0000256" key="13">
    <source>
        <dbReference type="ARBA" id="ARBA00048679"/>
    </source>
</evidence>
<comment type="subunit">
    <text evidence="2">Component of the EKC/KEOPS complex composed of at least BUD32, CGI121, GON7, KAE1 and PCC1; the whole complex dimerizes.</text>
</comment>
<evidence type="ECO:0000256" key="2">
    <source>
        <dbReference type="ARBA" id="ARBA00011534"/>
    </source>
</evidence>
<dbReference type="Gene3D" id="1.10.510.10">
    <property type="entry name" value="Transferase(Phosphotransferase) domain 1"/>
    <property type="match status" value="1"/>
</dbReference>
<dbReference type="PROSITE" id="PS50011">
    <property type="entry name" value="PROTEIN_KINASE_DOM"/>
    <property type="match status" value="1"/>
</dbReference>
<evidence type="ECO:0000256" key="4">
    <source>
        <dbReference type="ARBA" id="ARBA00013948"/>
    </source>
</evidence>
<dbReference type="EC" id="2.7.11.1" evidence="3"/>
<dbReference type="GO" id="GO:0004674">
    <property type="term" value="F:protein serine/threonine kinase activity"/>
    <property type="evidence" value="ECO:0007669"/>
    <property type="project" value="UniProtKB-EC"/>
</dbReference>
<dbReference type="PANTHER" id="PTHR44329:SF288">
    <property type="entry name" value="MITOGEN-ACTIVATED PROTEIN KINASE KINASE KINASE 20"/>
    <property type="match status" value="1"/>
</dbReference>
<dbReference type="OrthoDB" id="1668230at2759"/>
<evidence type="ECO:0000256" key="10">
    <source>
        <dbReference type="ARBA" id="ARBA00030980"/>
    </source>
</evidence>
<keyword evidence="16" id="KW-1185">Reference proteome</keyword>
<comment type="catalytic activity">
    <reaction evidence="13">
        <text>L-seryl-[protein] + ATP = O-phospho-L-seryl-[protein] + ADP + H(+)</text>
        <dbReference type="Rhea" id="RHEA:17989"/>
        <dbReference type="Rhea" id="RHEA-COMP:9863"/>
        <dbReference type="Rhea" id="RHEA-COMP:11604"/>
        <dbReference type="ChEBI" id="CHEBI:15378"/>
        <dbReference type="ChEBI" id="CHEBI:29999"/>
        <dbReference type="ChEBI" id="CHEBI:30616"/>
        <dbReference type="ChEBI" id="CHEBI:83421"/>
        <dbReference type="ChEBI" id="CHEBI:456216"/>
        <dbReference type="EC" id="2.7.11.1"/>
    </reaction>
</comment>
<protein>
    <recommendedName>
        <fullName evidence="5">EKC/KEOPS complex subunit BUD32</fullName>
        <ecNumber evidence="3">2.7.11.1</ecNumber>
    </recommendedName>
    <alternativeName>
        <fullName evidence="10 11">Atypical Serine/threonine protein kinase BUD32</fullName>
    </alternativeName>
    <alternativeName>
        <fullName evidence="4">EKC/KEOPS complex subunit bud32</fullName>
    </alternativeName>
</protein>
<gene>
    <name evidence="15" type="ORF">CERZMDRAFT_48552</name>
</gene>
<evidence type="ECO:0000256" key="9">
    <source>
        <dbReference type="ARBA" id="ARBA00022840"/>
    </source>
</evidence>
<dbReference type="InterPro" id="IPR000719">
    <property type="entry name" value="Prot_kinase_dom"/>
</dbReference>
<comment type="function">
    <text evidence="1">Component of the EKC/KEOPS complex that is required for the formation of a threonylcarbamoyl group on adenosine at position 37 (t(6)A37) in tRNAs that read codons beginning with adenine. The complex is probably involved in the transfer of the threonylcarbamoyl moiety of threonylcarbamoyl-AMP (TC-AMP) to the N6 group of A37. BUD32 has ATPase activity in the context of the EKC/KEOPS complex and likely plays a supporting role to the catalytic subunit KAE1. The EKC/KEOPS complex also promotes both telomere uncapping and telomere elongation. The complex is required for efficient recruitment of transcriptional coactivators.</text>
</comment>
<sequence>MAFKEYTISLPFGLGLQDLVGAGITGTVRGLVLGYAHHGTVRQYLQSHPEKPPLSLRLRWIEQMVKAVTVLHSSGVLHGDLSCNNFFLDENLDIKCGDFAGSSIDGEEALTCYETRSAHPKLPEISCESDIFALGSCIYEAIAGTKPFAHLADREIEEAYLREEFPDLTSLDTCNEVIAKCWGRRYDKVSEIAEDVRQEARRALACTNFFRYSPHFAVSRWAIIPIASPAAGGEFIDDFTAVYRTIAASYST</sequence>
<evidence type="ECO:0000256" key="5">
    <source>
        <dbReference type="ARBA" id="ARBA00019973"/>
    </source>
</evidence>
<accession>A0A6A6F309</accession>
<proteinExistence type="predicted"/>
<evidence type="ECO:0000256" key="7">
    <source>
        <dbReference type="ARBA" id="ARBA00022741"/>
    </source>
</evidence>
<evidence type="ECO:0000259" key="14">
    <source>
        <dbReference type="PROSITE" id="PS50011"/>
    </source>
</evidence>
<dbReference type="SUPFAM" id="SSF56112">
    <property type="entry name" value="Protein kinase-like (PK-like)"/>
    <property type="match status" value="1"/>
</dbReference>
<dbReference type="InterPro" id="IPR051681">
    <property type="entry name" value="Ser/Thr_Kinases-Pseudokinases"/>
</dbReference>
<keyword evidence="8" id="KW-0418">Kinase</keyword>
<dbReference type="PROSITE" id="PS00109">
    <property type="entry name" value="PROTEIN_KINASE_TYR"/>
    <property type="match status" value="1"/>
</dbReference>
<evidence type="ECO:0000256" key="12">
    <source>
        <dbReference type="ARBA" id="ARBA00047899"/>
    </source>
</evidence>
<dbReference type="InterPro" id="IPR008266">
    <property type="entry name" value="Tyr_kinase_AS"/>
</dbReference>
<evidence type="ECO:0000256" key="8">
    <source>
        <dbReference type="ARBA" id="ARBA00022777"/>
    </source>
</evidence>
<evidence type="ECO:0000313" key="15">
    <source>
        <dbReference type="EMBL" id="KAF2208848.1"/>
    </source>
</evidence>
<dbReference type="InterPro" id="IPR001245">
    <property type="entry name" value="Ser-Thr/Tyr_kinase_cat_dom"/>
</dbReference>
<dbReference type="AlphaFoldDB" id="A0A6A6F309"/>
<comment type="catalytic activity">
    <reaction evidence="12">
        <text>L-threonyl-[protein] + ATP = O-phospho-L-threonyl-[protein] + ADP + H(+)</text>
        <dbReference type="Rhea" id="RHEA:46608"/>
        <dbReference type="Rhea" id="RHEA-COMP:11060"/>
        <dbReference type="Rhea" id="RHEA-COMP:11605"/>
        <dbReference type="ChEBI" id="CHEBI:15378"/>
        <dbReference type="ChEBI" id="CHEBI:30013"/>
        <dbReference type="ChEBI" id="CHEBI:30616"/>
        <dbReference type="ChEBI" id="CHEBI:61977"/>
        <dbReference type="ChEBI" id="CHEBI:456216"/>
        <dbReference type="EC" id="2.7.11.1"/>
    </reaction>
</comment>